<dbReference type="SUPFAM" id="SSF48371">
    <property type="entry name" value="ARM repeat"/>
    <property type="match status" value="1"/>
</dbReference>
<name>A0A6J1WA75_9SAUR</name>
<proteinExistence type="predicted"/>
<evidence type="ECO:0000313" key="2">
    <source>
        <dbReference type="Proteomes" id="UP000504612"/>
    </source>
</evidence>
<organism evidence="2 3">
    <name type="scientific">Notechis scutatus</name>
    <name type="common">mainland tiger snake</name>
    <dbReference type="NCBI Taxonomy" id="8663"/>
    <lineage>
        <taxon>Eukaryota</taxon>
        <taxon>Metazoa</taxon>
        <taxon>Chordata</taxon>
        <taxon>Craniata</taxon>
        <taxon>Vertebrata</taxon>
        <taxon>Euteleostomi</taxon>
        <taxon>Lepidosauria</taxon>
        <taxon>Squamata</taxon>
        <taxon>Bifurcata</taxon>
        <taxon>Unidentata</taxon>
        <taxon>Episquamata</taxon>
        <taxon>Toxicofera</taxon>
        <taxon>Serpentes</taxon>
        <taxon>Colubroidea</taxon>
        <taxon>Elapidae</taxon>
        <taxon>Hydrophiinae</taxon>
        <taxon>Notechis</taxon>
    </lineage>
</organism>
<dbReference type="Gene3D" id="1.25.10.10">
    <property type="entry name" value="Leucine-rich Repeat Variant"/>
    <property type="match status" value="1"/>
</dbReference>
<protein>
    <submittedName>
        <fullName evidence="3">DNA-dependent protein kinase catalytic subunit-like</fullName>
    </submittedName>
</protein>
<dbReference type="KEGG" id="nss:113431213"/>
<feature type="domain" description="DNA-PKcs N-terminal" evidence="1">
    <location>
        <begin position="56"/>
        <end position="211"/>
    </location>
</feature>
<accession>A0A6J1WA75</accession>
<dbReference type="Pfam" id="PF20500">
    <property type="entry name" value="DNA-PKcs_N"/>
    <property type="match status" value="1"/>
</dbReference>
<evidence type="ECO:0000313" key="3">
    <source>
        <dbReference type="RefSeq" id="XP_026549344.1"/>
    </source>
</evidence>
<dbReference type="InterPro" id="IPR046804">
    <property type="entry name" value="DNA-PKcs_N"/>
</dbReference>
<dbReference type="AlphaFoldDB" id="A0A6J1WA75"/>
<evidence type="ECO:0000259" key="1">
    <source>
        <dbReference type="Pfam" id="PF20500"/>
    </source>
</evidence>
<gene>
    <name evidence="3" type="primary">LOC113431213</name>
</gene>
<keyword evidence="2" id="KW-1185">Reference proteome</keyword>
<dbReference type="InterPro" id="IPR011989">
    <property type="entry name" value="ARM-like"/>
</dbReference>
<reference evidence="3" key="1">
    <citation type="submission" date="2025-08" db="UniProtKB">
        <authorList>
            <consortium name="RefSeq"/>
        </authorList>
    </citation>
    <scope>IDENTIFICATION</scope>
</reference>
<dbReference type="InterPro" id="IPR016024">
    <property type="entry name" value="ARM-type_fold"/>
</dbReference>
<dbReference type="Proteomes" id="UP000504612">
    <property type="component" value="Unplaced"/>
</dbReference>
<feature type="non-terminal residue" evidence="3">
    <location>
        <position position="211"/>
    </location>
</feature>
<sequence length="211" mass="23317">MASSLVVPGGGLQGFLLQLHDALRSSDTSSAALQGCSLIRSLAESCVTSSGDDILALQISLVFSKENGLLPFIYKSLSVEDFRECREEALKFILAFVEKIGPKIQPYAQDVKRICVTAYTKDRSAKCGIPALELLIKLLQKLQSSYAMVDMKVGEIFNKFYGEIAIKSKVPDTVLERIYELLGVLGEVQPSEMIDNSEKLFRAYLLELKVQ</sequence>
<dbReference type="GeneID" id="113431213"/>
<dbReference type="RefSeq" id="XP_026549344.1">
    <property type="nucleotide sequence ID" value="XM_026693559.1"/>
</dbReference>